<dbReference type="Proteomes" id="UP001497512">
    <property type="component" value="Chromosome 10"/>
</dbReference>
<evidence type="ECO:0000313" key="1">
    <source>
        <dbReference type="EMBL" id="CAK9193798.1"/>
    </source>
</evidence>
<protein>
    <submittedName>
        <fullName evidence="1">Uncharacterized protein</fullName>
    </submittedName>
</protein>
<evidence type="ECO:0000313" key="2">
    <source>
        <dbReference type="Proteomes" id="UP001497512"/>
    </source>
</evidence>
<reference evidence="1" key="1">
    <citation type="submission" date="2024-02" db="EMBL/GenBank/DDBJ databases">
        <authorList>
            <consortium name="ELIXIR-Norway"/>
            <consortium name="Elixir Norway"/>
        </authorList>
    </citation>
    <scope>NUCLEOTIDE SEQUENCE</scope>
</reference>
<dbReference type="EMBL" id="OZ019902">
    <property type="protein sequence ID" value="CAK9193798.1"/>
    <property type="molecule type" value="Genomic_DNA"/>
</dbReference>
<name>A0ABP0TDD6_9BRYO</name>
<sequence>MGEEGGRKLCPEISAYTHFQTNEKAFWAYVKLQGSGSPRWISGRNNKNLEQILSSIRLREPLRDLKGGSYPSRCSNPPFSSSCPPVDPVDRRCQCLCLCHVSSRPQCCGPVDCLPGLHKPYQDVYPNCKDSHLPLARRVVEHDDLYLPLSPQSPSCCSSYVDLTKCSSLPIPRCSPPAPLKLCRCTKPTSCISEVHLPSPRPNTPSGSKCSFMSSLVALSDHNELNLPCSEPLTPMIVEPVDSYLSSCSPTISPTYSPVIHPVPSSFPSSRGCADMPFRGTGHPRTHRKLEMSPKCKEDGGKDKTVGFISEYGMSPRCIDCQCHKKVASQPLCSPILPQYPCSPCLQPYQLPMVTELLSREINCGVDSSPPPKCNVECDCHKSKGASECCSTQIKSPDYLSPQCRDCACHKCGNLVQLTQTPEVPQNIEGSSPSHVAPSLPCIQSDIYMPQYETYFNEVRDEMPIAQCHLTCNGSIELERPCRPLQSASLSRPLKKHHPRSFKTYSPEGLMLKFQSEDSTSWNQSPSSQGGVTSRCCCGRSKCTKTGLIMTICPFCSHVHSCCCGMCGCPIPTCSSKSPILELDTGTPLPRSPTNNGVIRMPNYSCPKSVSSIGSRSSVGARQVSPVGDVLVNLAPQSLSACSTAKSLSAELSSKDPHARTQHVVSTST</sequence>
<accession>A0ABP0TDD6</accession>
<proteinExistence type="predicted"/>
<keyword evidence="2" id="KW-1185">Reference proteome</keyword>
<gene>
    <name evidence="1" type="ORF">CSSPTR1EN2_LOCUS2206</name>
</gene>
<organism evidence="1 2">
    <name type="scientific">Sphagnum troendelagicum</name>
    <dbReference type="NCBI Taxonomy" id="128251"/>
    <lineage>
        <taxon>Eukaryota</taxon>
        <taxon>Viridiplantae</taxon>
        <taxon>Streptophyta</taxon>
        <taxon>Embryophyta</taxon>
        <taxon>Bryophyta</taxon>
        <taxon>Sphagnophytina</taxon>
        <taxon>Sphagnopsida</taxon>
        <taxon>Sphagnales</taxon>
        <taxon>Sphagnaceae</taxon>
        <taxon>Sphagnum</taxon>
    </lineage>
</organism>